<name>A0A915KQZ6_ROMCU</name>
<dbReference type="AlphaFoldDB" id="A0A915KQZ6"/>
<comment type="catalytic activity">
    <reaction evidence="18">
        <text>4 Fe(II)-[cytochrome c] + O2 + 8 H(+)(in) = 4 Fe(III)-[cytochrome c] + 2 H2O + 4 H(+)(out)</text>
        <dbReference type="Rhea" id="RHEA:11436"/>
        <dbReference type="Rhea" id="RHEA-COMP:10350"/>
        <dbReference type="Rhea" id="RHEA-COMP:14399"/>
        <dbReference type="ChEBI" id="CHEBI:15377"/>
        <dbReference type="ChEBI" id="CHEBI:15378"/>
        <dbReference type="ChEBI" id="CHEBI:15379"/>
        <dbReference type="ChEBI" id="CHEBI:29033"/>
        <dbReference type="ChEBI" id="CHEBI:29034"/>
        <dbReference type="EC" id="7.1.1.9"/>
    </reaction>
    <physiologicalReaction direction="left-to-right" evidence="18">
        <dbReference type="Rhea" id="RHEA:11437"/>
    </physiologicalReaction>
</comment>
<feature type="domain" description="Cytochrome oxidase subunit II copper A binding" evidence="20">
    <location>
        <begin position="53"/>
        <end position="174"/>
    </location>
</feature>
<sequence length="178" mass="19978">MTILLNTIFNDHPQPWQLGFQDGATTTFYGIVDLHDSIMFYLIIILIGVTWVQTSVMLDSYGNSDKLIYKYNNHDELEMGQFRLLEVDNRIVVPVDTRVRIVATAADVIHSFAVPSLGVKVDCIPGRINQTSFLIDREGVFYGQCSELCGTAHGFMPIVVEAVSLDKYISWVDSQLNG</sequence>
<keyword evidence="14" id="KW-0186">Copper</keyword>
<comment type="cofactor">
    <cofactor evidence="1">
        <name>Cu cation</name>
        <dbReference type="ChEBI" id="CHEBI:23378"/>
    </cofactor>
</comment>
<evidence type="ECO:0000256" key="14">
    <source>
        <dbReference type="ARBA" id="ARBA00023008"/>
    </source>
</evidence>
<comment type="subcellular location">
    <subcellularLocation>
        <location evidence="2">Mitochondrion inner membrane</location>
        <topology evidence="2">Multi-pass membrane protein</topology>
    </subcellularLocation>
</comment>
<dbReference type="InterPro" id="IPR008972">
    <property type="entry name" value="Cupredoxin"/>
</dbReference>
<evidence type="ECO:0000256" key="10">
    <source>
        <dbReference type="ARBA" id="ARBA00022842"/>
    </source>
</evidence>
<dbReference type="PROSITE" id="PS50857">
    <property type="entry name" value="COX2_CUA"/>
    <property type="match status" value="1"/>
</dbReference>
<evidence type="ECO:0000256" key="1">
    <source>
        <dbReference type="ARBA" id="ARBA00001935"/>
    </source>
</evidence>
<dbReference type="GO" id="GO:0004129">
    <property type="term" value="F:cytochrome-c oxidase activity"/>
    <property type="evidence" value="ECO:0007669"/>
    <property type="project" value="UniProtKB-EC"/>
</dbReference>
<comment type="similarity">
    <text evidence="3">Belongs to the cytochrome c oxidase subunit 2 family.</text>
</comment>
<dbReference type="GO" id="GO:0042773">
    <property type="term" value="P:ATP synthesis coupled electron transport"/>
    <property type="evidence" value="ECO:0007669"/>
    <property type="project" value="TreeGrafter"/>
</dbReference>
<dbReference type="SUPFAM" id="SSF49503">
    <property type="entry name" value="Cupredoxins"/>
    <property type="match status" value="1"/>
</dbReference>
<evidence type="ECO:0000256" key="7">
    <source>
        <dbReference type="ARBA" id="ARBA00022692"/>
    </source>
</evidence>
<evidence type="ECO:0000256" key="16">
    <source>
        <dbReference type="ARBA" id="ARBA00023136"/>
    </source>
</evidence>
<evidence type="ECO:0000256" key="8">
    <source>
        <dbReference type="ARBA" id="ARBA00022723"/>
    </source>
</evidence>
<keyword evidence="21" id="KW-1185">Reference proteome</keyword>
<organism evidence="21 22">
    <name type="scientific">Romanomermis culicivorax</name>
    <name type="common">Nematode worm</name>
    <dbReference type="NCBI Taxonomy" id="13658"/>
    <lineage>
        <taxon>Eukaryota</taxon>
        <taxon>Metazoa</taxon>
        <taxon>Ecdysozoa</taxon>
        <taxon>Nematoda</taxon>
        <taxon>Enoplea</taxon>
        <taxon>Dorylaimia</taxon>
        <taxon>Mermithida</taxon>
        <taxon>Mermithoidea</taxon>
        <taxon>Mermithidae</taxon>
        <taxon>Romanomermis</taxon>
    </lineage>
</organism>
<evidence type="ECO:0000256" key="4">
    <source>
        <dbReference type="ARBA" id="ARBA00011164"/>
    </source>
</evidence>
<evidence type="ECO:0000256" key="2">
    <source>
        <dbReference type="ARBA" id="ARBA00004448"/>
    </source>
</evidence>
<keyword evidence="10" id="KW-0460">Magnesium</keyword>
<dbReference type="InterPro" id="IPR002429">
    <property type="entry name" value="CcO_II-like_C"/>
</dbReference>
<dbReference type="InterPro" id="IPR045187">
    <property type="entry name" value="CcO_II"/>
</dbReference>
<comment type="subunit">
    <text evidence="4">Component of the cytochrome c oxidase (complex IV, CIV), a multisubunit enzyme composed of a catalytic core of 3 subunits and several supernumerary subunits. The complex exists as a monomer or a dimer and forms supercomplexes (SCs) in the inner mitochondrial membrane with ubiquinol-cytochrome c oxidoreductase (cytochrome b-c1 complex, complex III, CIII).</text>
</comment>
<evidence type="ECO:0000256" key="17">
    <source>
        <dbReference type="ARBA" id="ARBA00031389"/>
    </source>
</evidence>
<evidence type="ECO:0000259" key="20">
    <source>
        <dbReference type="PROSITE" id="PS50857"/>
    </source>
</evidence>
<evidence type="ECO:0000256" key="19">
    <source>
        <dbReference type="SAM" id="Phobius"/>
    </source>
</evidence>
<evidence type="ECO:0000256" key="18">
    <source>
        <dbReference type="ARBA" id="ARBA00049512"/>
    </source>
</evidence>
<dbReference type="Gene3D" id="2.60.40.420">
    <property type="entry name" value="Cupredoxins - blue copper proteins"/>
    <property type="match status" value="1"/>
</dbReference>
<keyword evidence="16 19" id="KW-0472">Membrane</keyword>
<evidence type="ECO:0000256" key="12">
    <source>
        <dbReference type="ARBA" id="ARBA00022982"/>
    </source>
</evidence>
<dbReference type="Pfam" id="PF00116">
    <property type="entry name" value="COX2"/>
    <property type="match status" value="1"/>
</dbReference>
<proteinExistence type="inferred from homology"/>
<evidence type="ECO:0000313" key="22">
    <source>
        <dbReference type="WBParaSite" id="nRc.2.0.1.t40894-RA"/>
    </source>
</evidence>
<dbReference type="InterPro" id="IPR001505">
    <property type="entry name" value="Copper_CuA"/>
</dbReference>
<dbReference type="PANTHER" id="PTHR22888">
    <property type="entry name" value="CYTOCHROME C OXIDASE, SUBUNIT II"/>
    <property type="match status" value="1"/>
</dbReference>
<evidence type="ECO:0000256" key="6">
    <source>
        <dbReference type="ARBA" id="ARBA00022448"/>
    </source>
</evidence>
<dbReference type="EC" id="7.1.1.9" evidence="5"/>
<accession>A0A915KQZ6</accession>
<dbReference type="WBParaSite" id="nRc.2.0.1.t40894-RA">
    <property type="protein sequence ID" value="nRc.2.0.1.t40894-RA"/>
    <property type="gene ID" value="nRc.2.0.1.g40894"/>
</dbReference>
<keyword evidence="8" id="KW-0479">Metal-binding</keyword>
<dbReference type="Proteomes" id="UP000887565">
    <property type="component" value="Unplaced"/>
</dbReference>
<keyword evidence="11" id="KW-1278">Translocase</keyword>
<evidence type="ECO:0000256" key="11">
    <source>
        <dbReference type="ARBA" id="ARBA00022967"/>
    </source>
</evidence>
<dbReference type="SUPFAM" id="SSF81464">
    <property type="entry name" value="Cytochrome c oxidase subunit II-like, transmembrane region"/>
    <property type="match status" value="1"/>
</dbReference>
<keyword evidence="12" id="KW-0249">Electron transport</keyword>
<evidence type="ECO:0000256" key="15">
    <source>
        <dbReference type="ARBA" id="ARBA00023128"/>
    </source>
</evidence>
<dbReference type="InterPro" id="IPR036257">
    <property type="entry name" value="Cyt_c_oxidase_su2_TM_sf"/>
</dbReference>
<reference evidence="22" key="1">
    <citation type="submission" date="2022-11" db="UniProtKB">
        <authorList>
            <consortium name="WormBaseParasite"/>
        </authorList>
    </citation>
    <scope>IDENTIFICATION</scope>
</reference>
<feature type="transmembrane region" description="Helical" evidence="19">
    <location>
        <begin position="38"/>
        <end position="58"/>
    </location>
</feature>
<keyword evidence="9" id="KW-0999">Mitochondrion inner membrane</keyword>
<evidence type="ECO:0000256" key="13">
    <source>
        <dbReference type="ARBA" id="ARBA00022989"/>
    </source>
</evidence>
<evidence type="ECO:0000313" key="21">
    <source>
        <dbReference type="Proteomes" id="UP000887565"/>
    </source>
</evidence>
<keyword evidence="7 19" id="KW-0812">Transmembrane</keyword>
<dbReference type="PANTHER" id="PTHR22888:SF9">
    <property type="entry name" value="CYTOCHROME C OXIDASE SUBUNIT 2"/>
    <property type="match status" value="1"/>
</dbReference>
<protein>
    <recommendedName>
        <fullName evidence="5">cytochrome-c oxidase</fullName>
        <ecNumber evidence="5">7.1.1.9</ecNumber>
    </recommendedName>
    <alternativeName>
        <fullName evidence="17">Cytochrome c oxidase polypeptide II</fullName>
    </alternativeName>
</protein>
<keyword evidence="6" id="KW-0813">Transport</keyword>
<evidence type="ECO:0000256" key="5">
    <source>
        <dbReference type="ARBA" id="ARBA00012949"/>
    </source>
</evidence>
<dbReference type="GO" id="GO:0005743">
    <property type="term" value="C:mitochondrial inner membrane"/>
    <property type="evidence" value="ECO:0007669"/>
    <property type="project" value="UniProtKB-SubCell"/>
</dbReference>
<dbReference type="PROSITE" id="PS00078">
    <property type="entry name" value="COX2"/>
    <property type="match status" value="1"/>
</dbReference>
<dbReference type="GO" id="GO:0005507">
    <property type="term" value="F:copper ion binding"/>
    <property type="evidence" value="ECO:0007669"/>
    <property type="project" value="InterPro"/>
</dbReference>
<keyword evidence="15" id="KW-0496">Mitochondrion</keyword>
<evidence type="ECO:0000256" key="9">
    <source>
        <dbReference type="ARBA" id="ARBA00022792"/>
    </source>
</evidence>
<evidence type="ECO:0000256" key="3">
    <source>
        <dbReference type="ARBA" id="ARBA00007866"/>
    </source>
</evidence>
<keyword evidence="13 19" id="KW-1133">Transmembrane helix</keyword>